<accession>A0A067QY27</accession>
<keyword evidence="2" id="KW-1185">Reference proteome</keyword>
<reference evidence="1 2" key="1">
    <citation type="journal article" date="2014" name="Nat. Commun.">
        <title>Molecular traces of alternative social organization in a termite genome.</title>
        <authorList>
            <person name="Terrapon N."/>
            <person name="Li C."/>
            <person name="Robertson H.M."/>
            <person name="Ji L."/>
            <person name="Meng X."/>
            <person name="Booth W."/>
            <person name="Chen Z."/>
            <person name="Childers C.P."/>
            <person name="Glastad K.M."/>
            <person name="Gokhale K."/>
            <person name="Gowin J."/>
            <person name="Gronenberg W."/>
            <person name="Hermansen R.A."/>
            <person name="Hu H."/>
            <person name="Hunt B.G."/>
            <person name="Huylmans A.K."/>
            <person name="Khalil S.M."/>
            <person name="Mitchell R.D."/>
            <person name="Munoz-Torres M.C."/>
            <person name="Mustard J.A."/>
            <person name="Pan H."/>
            <person name="Reese J.T."/>
            <person name="Scharf M.E."/>
            <person name="Sun F."/>
            <person name="Vogel H."/>
            <person name="Xiao J."/>
            <person name="Yang W."/>
            <person name="Yang Z."/>
            <person name="Yang Z."/>
            <person name="Zhou J."/>
            <person name="Zhu J."/>
            <person name="Brent C.S."/>
            <person name="Elsik C.G."/>
            <person name="Goodisman M.A."/>
            <person name="Liberles D.A."/>
            <person name="Roe R.M."/>
            <person name="Vargo E.L."/>
            <person name="Vilcinskas A."/>
            <person name="Wang J."/>
            <person name="Bornberg-Bauer E."/>
            <person name="Korb J."/>
            <person name="Zhang G."/>
            <person name="Liebig J."/>
        </authorList>
    </citation>
    <scope>NUCLEOTIDE SEQUENCE [LARGE SCALE GENOMIC DNA]</scope>
    <source>
        <tissue evidence="1">Whole organism</tissue>
    </source>
</reference>
<evidence type="ECO:0000313" key="1">
    <source>
        <dbReference type="EMBL" id="KDR15201.1"/>
    </source>
</evidence>
<dbReference type="EMBL" id="KK852840">
    <property type="protein sequence ID" value="KDR15201.1"/>
    <property type="molecule type" value="Genomic_DNA"/>
</dbReference>
<gene>
    <name evidence="1" type="ORF">L798_10974</name>
</gene>
<organism evidence="1 2">
    <name type="scientific">Zootermopsis nevadensis</name>
    <name type="common">Dampwood termite</name>
    <dbReference type="NCBI Taxonomy" id="136037"/>
    <lineage>
        <taxon>Eukaryota</taxon>
        <taxon>Metazoa</taxon>
        <taxon>Ecdysozoa</taxon>
        <taxon>Arthropoda</taxon>
        <taxon>Hexapoda</taxon>
        <taxon>Insecta</taxon>
        <taxon>Pterygota</taxon>
        <taxon>Neoptera</taxon>
        <taxon>Polyneoptera</taxon>
        <taxon>Dictyoptera</taxon>
        <taxon>Blattodea</taxon>
        <taxon>Blattoidea</taxon>
        <taxon>Termitoidae</taxon>
        <taxon>Termopsidae</taxon>
        <taxon>Zootermopsis</taxon>
    </lineage>
</organism>
<protein>
    <submittedName>
        <fullName evidence="1">Uncharacterized protein</fullName>
    </submittedName>
</protein>
<proteinExistence type="predicted"/>
<sequence>MNTLLAVVRTNSLDYSAGQELAGGNLGAKQRNRENTKTCRATRTFTHQTKGSVHQRTFLHNTVLRTRRQQARRRLGVNDVQRPYNIPRAFALRRSMSPVAGDLPVMPGLTKREKTKTTLHVASGLKL</sequence>
<evidence type="ECO:0000313" key="2">
    <source>
        <dbReference type="Proteomes" id="UP000027135"/>
    </source>
</evidence>
<dbReference type="Proteomes" id="UP000027135">
    <property type="component" value="Unassembled WGS sequence"/>
</dbReference>
<dbReference type="AlphaFoldDB" id="A0A067QY27"/>
<dbReference type="InParanoid" id="A0A067QY27"/>
<name>A0A067QY27_ZOONE</name>